<dbReference type="RefSeq" id="WP_099155004.1">
    <property type="nucleotide sequence ID" value="NZ_PDUD01000052.1"/>
</dbReference>
<dbReference type="AlphaFoldDB" id="A0A2D0MZ66"/>
<dbReference type="PANTHER" id="PTHR40050:SF1">
    <property type="entry name" value="INNER SPORE COAT PROTEIN H"/>
    <property type="match status" value="1"/>
</dbReference>
<evidence type="ECO:0000313" key="2">
    <source>
        <dbReference type="Proteomes" id="UP000223913"/>
    </source>
</evidence>
<evidence type="ECO:0008006" key="3">
    <source>
        <dbReference type="Google" id="ProtNLM"/>
    </source>
</evidence>
<dbReference type="Pfam" id="PF08757">
    <property type="entry name" value="CotH"/>
    <property type="match status" value="1"/>
</dbReference>
<gene>
    <name evidence="1" type="ORF">CRP01_36330</name>
</gene>
<accession>A0A2D0MZ66</accession>
<name>A0A2D0MZ66_FLAN2</name>
<dbReference type="EMBL" id="PDUD01000052">
    <property type="protein sequence ID" value="PHN01571.1"/>
    <property type="molecule type" value="Genomic_DNA"/>
</dbReference>
<dbReference type="Proteomes" id="UP000223913">
    <property type="component" value="Unassembled WGS sequence"/>
</dbReference>
<reference evidence="1 2" key="1">
    <citation type="submission" date="2017-10" db="EMBL/GenBank/DDBJ databases">
        <title>The draft genome sequence of Lewinella nigricans NBRC 102662.</title>
        <authorList>
            <person name="Wang K."/>
        </authorList>
    </citation>
    <scope>NUCLEOTIDE SEQUENCE [LARGE SCALE GENOMIC DNA]</scope>
    <source>
        <strain evidence="1 2">NBRC 102662</strain>
    </source>
</reference>
<dbReference type="InterPro" id="IPR014867">
    <property type="entry name" value="Spore_coat_CotH_CotH2/3/7"/>
</dbReference>
<dbReference type="PANTHER" id="PTHR40050">
    <property type="entry name" value="INNER SPORE COAT PROTEIN H"/>
    <property type="match status" value="1"/>
</dbReference>
<sequence length="492" mass="57055">MKRQNRTLSFRSIGYFLLLSLVISVGCKKTTTDDPLPETTTFAVETGDSEIPYLTIDTRGIQIENEPKISAELKIFIRKNEVQRTPIGIEYRGSTSFRLSDKKSFGLETWNAAGEDTDVAFFDFPAEEDWILNGHIVSLGDRRIQDRTLMYHYLGYQLFRNMGRYASRCRFVELEINGVYEGVYVFMEKLKRDGDRIAVKSLGPADNDPSSITGGYILKIDKTSGGDLGLQKPLEYYADNWADDATYREEFSFRSRYDITGQPLSFEPYGPPYHANQYLETYFLYEYPDAEDVSAEQKAYIQDYIHQFETALLEDDFSTELRTYTDYIDLSSFVDYFLINELCRNVDAYRLSTYMHKDRGEKLKMGPVWDLNIGYDTGDRIPWDDWVINYNQYVSSDAWMMPFWWTRLLEDPVFRQAVKERWAELRGGVLSTTALLDLVDQTASYLVSNGGIARNYTRWDIGGQINYDGAIRSLKNFLELRSQWMDGEINAF</sequence>
<comment type="caution">
    <text evidence="1">The sequence shown here is derived from an EMBL/GenBank/DDBJ whole genome shotgun (WGS) entry which is preliminary data.</text>
</comment>
<protein>
    <recommendedName>
        <fullName evidence="3">Spore coat protein CotH</fullName>
    </recommendedName>
</protein>
<evidence type="ECO:0000313" key="1">
    <source>
        <dbReference type="EMBL" id="PHN01571.1"/>
    </source>
</evidence>
<proteinExistence type="predicted"/>
<dbReference type="OrthoDB" id="9803752at2"/>
<organism evidence="1 2">
    <name type="scientific">Flavilitoribacter nigricans (strain ATCC 23147 / DSM 23189 / NBRC 102662 / NCIMB 1420 / SS-2)</name>
    <name type="common">Lewinella nigricans</name>
    <dbReference type="NCBI Taxonomy" id="1122177"/>
    <lineage>
        <taxon>Bacteria</taxon>
        <taxon>Pseudomonadati</taxon>
        <taxon>Bacteroidota</taxon>
        <taxon>Saprospiria</taxon>
        <taxon>Saprospirales</taxon>
        <taxon>Lewinellaceae</taxon>
        <taxon>Flavilitoribacter</taxon>
    </lineage>
</organism>
<dbReference type="PROSITE" id="PS51257">
    <property type="entry name" value="PROKAR_LIPOPROTEIN"/>
    <property type="match status" value="1"/>
</dbReference>
<keyword evidence="2" id="KW-1185">Reference proteome</keyword>